<proteinExistence type="predicted"/>
<keyword evidence="3" id="KW-1185">Reference proteome</keyword>
<dbReference type="InterPro" id="IPR031304">
    <property type="entry name" value="SLT_2"/>
</dbReference>
<dbReference type="EMBL" id="BBJS01000012">
    <property type="protein sequence ID" value="GAN12681.1"/>
    <property type="molecule type" value="Genomic_DNA"/>
</dbReference>
<dbReference type="Pfam" id="PF13406">
    <property type="entry name" value="SLT_2"/>
    <property type="match status" value="1"/>
</dbReference>
<reference evidence="2 3" key="1">
    <citation type="submission" date="2014-08" db="EMBL/GenBank/DDBJ databases">
        <title>Whole genome shotgun sequence of Sphingomonas paucimobilis NBRC 13935.</title>
        <authorList>
            <person name="Hosoyama A."/>
            <person name="Hashimoto M."/>
            <person name="Hosoyama Y."/>
            <person name="Noguchi M."/>
            <person name="Uohara A."/>
            <person name="Ohji S."/>
            <person name="Katano-Makiyama Y."/>
            <person name="Ichikawa N."/>
            <person name="Kimura A."/>
            <person name="Yamazoe A."/>
            <person name="Fujita N."/>
        </authorList>
    </citation>
    <scope>NUCLEOTIDE SEQUENCE [LARGE SCALE GENOMIC DNA]</scope>
    <source>
        <strain evidence="2 3">NBRC 13935</strain>
    </source>
</reference>
<gene>
    <name evidence="2" type="ORF">SP6_12_00780</name>
</gene>
<name>A0A0C9MPN6_SPHPI</name>
<dbReference type="GO" id="GO:0009253">
    <property type="term" value="P:peptidoglycan catabolic process"/>
    <property type="evidence" value="ECO:0007669"/>
    <property type="project" value="TreeGrafter"/>
</dbReference>
<dbReference type="Gene3D" id="1.10.8.350">
    <property type="entry name" value="Bacterial muramidase"/>
    <property type="match status" value="1"/>
</dbReference>
<dbReference type="InterPro" id="IPR011970">
    <property type="entry name" value="MltB_2"/>
</dbReference>
<dbReference type="Proteomes" id="UP000032025">
    <property type="component" value="Unassembled WGS sequence"/>
</dbReference>
<protein>
    <submittedName>
        <fullName evidence="2">DNA, contig: SP612</fullName>
    </submittedName>
</protein>
<dbReference type="SUPFAM" id="SSF53955">
    <property type="entry name" value="Lysozyme-like"/>
    <property type="match status" value="1"/>
</dbReference>
<dbReference type="AlphaFoldDB" id="A0A0C9MPN6"/>
<evidence type="ECO:0000313" key="3">
    <source>
        <dbReference type="Proteomes" id="UP000032025"/>
    </source>
</evidence>
<dbReference type="InterPro" id="IPR023346">
    <property type="entry name" value="Lysozyme-like_dom_sf"/>
</dbReference>
<accession>A0A0C9MPN6</accession>
<organism evidence="2 3">
    <name type="scientific">Sphingomonas paucimobilis NBRC 13935</name>
    <dbReference type="NCBI Taxonomy" id="1219050"/>
    <lineage>
        <taxon>Bacteria</taxon>
        <taxon>Pseudomonadati</taxon>
        <taxon>Pseudomonadota</taxon>
        <taxon>Alphaproteobacteria</taxon>
        <taxon>Sphingomonadales</taxon>
        <taxon>Sphingomonadaceae</taxon>
        <taxon>Sphingomonas</taxon>
    </lineage>
</organism>
<dbReference type="InterPro" id="IPR043426">
    <property type="entry name" value="MltB-like"/>
</dbReference>
<evidence type="ECO:0000313" key="2">
    <source>
        <dbReference type="EMBL" id="GAN12681.1"/>
    </source>
</evidence>
<comment type="caution">
    <text evidence="2">The sequence shown here is derived from an EMBL/GenBank/DDBJ whole genome shotgun (WGS) entry which is preliminary data.</text>
</comment>
<dbReference type="GO" id="GO:0008933">
    <property type="term" value="F:peptidoglycan lytic transglycosylase activity"/>
    <property type="evidence" value="ECO:0007669"/>
    <property type="project" value="TreeGrafter"/>
</dbReference>
<dbReference type="NCBIfam" id="TIGR02283">
    <property type="entry name" value="MltB_2"/>
    <property type="match status" value="1"/>
</dbReference>
<dbReference type="PANTHER" id="PTHR30163">
    <property type="entry name" value="MEMBRANE-BOUND LYTIC MUREIN TRANSGLYCOSYLASE B"/>
    <property type="match status" value="1"/>
</dbReference>
<evidence type="ECO:0000259" key="1">
    <source>
        <dbReference type="Pfam" id="PF13406"/>
    </source>
</evidence>
<dbReference type="Gene3D" id="1.10.530.10">
    <property type="match status" value="1"/>
</dbReference>
<feature type="domain" description="Transglycosylase SLT" evidence="1">
    <location>
        <begin position="45"/>
        <end position="353"/>
    </location>
</feature>
<dbReference type="PANTHER" id="PTHR30163:SF8">
    <property type="entry name" value="LYTIC MUREIN TRANSGLYCOSYLASE"/>
    <property type="match status" value="1"/>
</dbReference>
<sequence length="357" mass="39304">MRPRYGKHRRMWGDLTRRGMRLGIFSTLALLIGSTPAFAQDEAGFQSYLQQVRSTALAQGVSRATLDSVLPTLTLNSRVIELDRRQPGGPANSGFSPFAPYKAAHVDAARISRGRSKYLAQRPRLSRIERDTGVPESIMVAIWGHETNYGSYTGNFDLIRSLASLAYEGRRRPLFEGEFIAAMKMMDRGVSRSQLKGSWAGATGNPQFLPSIYLRLARDGDGDGRADIWNSEADTLASIGNYFVNAGWRAGQPWGFAVTVPAGFNRSMVQNRLVSPRCPRVFERHSSWRTMAEWRALGIVPQGAAWPGDNVLATLMEPDGQGATAYLLTGNYRVILDYNCSNFYALSVGLLADAIAG</sequence>